<dbReference type="Pfam" id="PF08447">
    <property type="entry name" value="PAS_3"/>
    <property type="match status" value="1"/>
</dbReference>
<dbReference type="Proteomes" id="UP000786693">
    <property type="component" value="Unassembled WGS sequence"/>
</dbReference>
<organism evidence="15 16">
    <name type="scientific">Jannaschia pagri</name>
    <dbReference type="NCBI Taxonomy" id="2829797"/>
    <lineage>
        <taxon>Bacteria</taxon>
        <taxon>Pseudomonadati</taxon>
        <taxon>Pseudomonadota</taxon>
        <taxon>Alphaproteobacteria</taxon>
        <taxon>Rhodobacterales</taxon>
        <taxon>Roseobacteraceae</taxon>
        <taxon>Jannaschia</taxon>
    </lineage>
</organism>
<gene>
    <name evidence="15" type="ORF">JANAI62_02020</name>
</gene>
<evidence type="ECO:0000256" key="8">
    <source>
        <dbReference type="ARBA" id="ARBA00022777"/>
    </source>
</evidence>
<dbReference type="NCBIfam" id="TIGR00229">
    <property type="entry name" value="sensory_box"/>
    <property type="match status" value="1"/>
</dbReference>
<protein>
    <recommendedName>
        <fullName evidence="3">histidine kinase</fullName>
        <ecNumber evidence="3">2.7.13.3</ecNumber>
    </recommendedName>
</protein>
<feature type="domain" description="PAS" evidence="14">
    <location>
        <begin position="26"/>
        <end position="79"/>
    </location>
</feature>
<comment type="catalytic activity">
    <reaction evidence="1">
        <text>ATP + protein L-histidine = ADP + protein N-phospho-L-histidine.</text>
        <dbReference type="EC" id="2.7.13.3"/>
    </reaction>
</comment>
<evidence type="ECO:0000256" key="6">
    <source>
        <dbReference type="ARBA" id="ARBA00022692"/>
    </source>
</evidence>
<dbReference type="SMART" id="SM00387">
    <property type="entry name" value="HATPase_c"/>
    <property type="match status" value="1"/>
</dbReference>
<proteinExistence type="predicted"/>
<dbReference type="SUPFAM" id="SSF55785">
    <property type="entry name" value="PYP-like sensor domain (PAS domain)"/>
    <property type="match status" value="1"/>
</dbReference>
<dbReference type="SMART" id="SM00388">
    <property type="entry name" value="HisKA"/>
    <property type="match status" value="1"/>
</dbReference>
<evidence type="ECO:0000256" key="12">
    <source>
        <dbReference type="ARBA" id="ARBA00023136"/>
    </source>
</evidence>
<dbReference type="InterPro" id="IPR036097">
    <property type="entry name" value="HisK_dim/P_sf"/>
</dbReference>
<dbReference type="InterPro" id="IPR013655">
    <property type="entry name" value="PAS_fold_3"/>
</dbReference>
<evidence type="ECO:0000256" key="2">
    <source>
        <dbReference type="ARBA" id="ARBA00004141"/>
    </source>
</evidence>
<sequence length="360" mass="40220">MMSQDTSLNIDTDSLTWRVSPDLLGIITSEGVFKHTNPAWFTVLGREPKDIESRQFFDFIHPDDVARTEQAFLTLQTGEPILQFENRYRHIDGSYRWLSWNGVPEGDVYFCNARDITVAKSNEAAVASHSQQLKLREQFMSVLGHDLRNPLAAVISALRILGRRHKDDATTHVLTQALRSAESMGRIVDDVQDFARFSLGSDKAAMRFEPDTKLAEAVAEAVAAFRFETSFATIEESYTNTDPTLCDPARIAQLVTKILDNAVVYGAADEPINLRLYDQDNTVVLEIENRGQEVPADMVPLLFEPFQRVKQDARDGGLGLGLFICKQIADAHFGTLTVRSDPASTVFTLTLPRHAGEVME</sequence>
<evidence type="ECO:0000259" key="14">
    <source>
        <dbReference type="PROSITE" id="PS50112"/>
    </source>
</evidence>
<dbReference type="SMART" id="SM00091">
    <property type="entry name" value="PAS"/>
    <property type="match status" value="1"/>
</dbReference>
<evidence type="ECO:0000256" key="10">
    <source>
        <dbReference type="ARBA" id="ARBA00022989"/>
    </source>
</evidence>
<comment type="subcellular location">
    <subcellularLocation>
        <location evidence="2">Membrane</location>
        <topology evidence="2">Multi-pass membrane protein</topology>
    </subcellularLocation>
</comment>
<dbReference type="PANTHER" id="PTHR42878:SF7">
    <property type="entry name" value="SENSOR HISTIDINE KINASE GLRK"/>
    <property type="match status" value="1"/>
</dbReference>
<keyword evidence="16" id="KW-1185">Reference proteome</keyword>
<evidence type="ECO:0000256" key="3">
    <source>
        <dbReference type="ARBA" id="ARBA00012438"/>
    </source>
</evidence>
<dbReference type="InterPro" id="IPR036890">
    <property type="entry name" value="HATPase_C_sf"/>
</dbReference>
<dbReference type="SUPFAM" id="SSF55874">
    <property type="entry name" value="ATPase domain of HSP90 chaperone/DNA topoisomerase II/histidine kinase"/>
    <property type="match status" value="1"/>
</dbReference>
<dbReference type="InterPro" id="IPR004358">
    <property type="entry name" value="Sig_transdc_His_kin-like_C"/>
</dbReference>
<keyword evidence="4" id="KW-0597">Phosphoprotein</keyword>
<dbReference type="Gene3D" id="3.30.565.10">
    <property type="entry name" value="Histidine kinase-like ATPase, C-terminal domain"/>
    <property type="match status" value="1"/>
</dbReference>
<dbReference type="PANTHER" id="PTHR42878">
    <property type="entry name" value="TWO-COMPONENT HISTIDINE KINASE"/>
    <property type="match status" value="1"/>
</dbReference>
<dbReference type="PRINTS" id="PR00344">
    <property type="entry name" value="BCTRLSENSOR"/>
</dbReference>
<keyword evidence="12" id="KW-0472">Membrane</keyword>
<dbReference type="InterPro" id="IPR005467">
    <property type="entry name" value="His_kinase_dom"/>
</dbReference>
<dbReference type="EC" id="2.7.13.3" evidence="3"/>
<evidence type="ECO:0000259" key="13">
    <source>
        <dbReference type="PROSITE" id="PS50109"/>
    </source>
</evidence>
<dbReference type="InterPro" id="IPR003661">
    <property type="entry name" value="HisK_dim/P_dom"/>
</dbReference>
<dbReference type="CDD" id="cd00082">
    <property type="entry name" value="HisKA"/>
    <property type="match status" value="1"/>
</dbReference>
<name>A0ABQ4NGM9_9RHOB</name>
<evidence type="ECO:0000256" key="5">
    <source>
        <dbReference type="ARBA" id="ARBA00022679"/>
    </source>
</evidence>
<evidence type="ECO:0000256" key="4">
    <source>
        <dbReference type="ARBA" id="ARBA00022553"/>
    </source>
</evidence>
<dbReference type="InterPro" id="IPR050351">
    <property type="entry name" value="BphY/WalK/GraS-like"/>
</dbReference>
<keyword evidence="8" id="KW-0418">Kinase</keyword>
<reference evidence="15 16" key="1">
    <citation type="submission" date="2021-05" db="EMBL/GenBank/DDBJ databases">
        <title>Bacteria Genome sequencing.</title>
        <authorList>
            <person name="Takabe Y."/>
            <person name="Nakajima Y."/>
            <person name="Suzuki S."/>
            <person name="Shiozaki T."/>
        </authorList>
    </citation>
    <scope>NUCLEOTIDE SEQUENCE [LARGE SCALE GENOMIC DNA]</scope>
    <source>
        <strain evidence="15 16">AI_62</strain>
    </source>
</reference>
<dbReference type="InterPro" id="IPR003594">
    <property type="entry name" value="HATPase_dom"/>
</dbReference>
<keyword evidence="7" id="KW-0547">Nucleotide-binding</keyword>
<dbReference type="Gene3D" id="1.10.287.130">
    <property type="match status" value="1"/>
</dbReference>
<feature type="domain" description="Histidine kinase" evidence="13">
    <location>
        <begin position="142"/>
        <end position="355"/>
    </location>
</feature>
<dbReference type="PROSITE" id="PS50109">
    <property type="entry name" value="HIS_KIN"/>
    <property type="match status" value="1"/>
</dbReference>
<dbReference type="InterPro" id="IPR035965">
    <property type="entry name" value="PAS-like_dom_sf"/>
</dbReference>
<keyword evidence="6" id="KW-0812">Transmembrane</keyword>
<evidence type="ECO:0000256" key="11">
    <source>
        <dbReference type="ARBA" id="ARBA00023012"/>
    </source>
</evidence>
<dbReference type="InterPro" id="IPR000014">
    <property type="entry name" value="PAS"/>
</dbReference>
<dbReference type="SUPFAM" id="SSF47384">
    <property type="entry name" value="Homodimeric domain of signal transducing histidine kinase"/>
    <property type="match status" value="1"/>
</dbReference>
<accession>A0ABQ4NGM9</accession>
<keyword evidence="9" id="KW-0067">ATP-binding</keyword>
<evidence type="ECO:0000313" key="15">
    <source>
        <dbReference type="EMBL" id="GIT93579.1"/>
    </source>
</evidence>
<dbReference type="Pfam" id="PF00512">
    <property type="entry name" value="HisKA"/>
    <property type="match status" value="1"/>
</dbReference>
<evidence type="ECO:0000313" key="16">
    <source>
        <dbReference type="Proteomes" id="UP000786693"/>
    </source>
</evidence>
<dbReference type="CDD" id="cd00130">
    <property type="entry name" value="PAS"/>
    <property type="match status" value="1"/>
</dbReference>
<dbReference type="PROSITE" id="PS50112">
    <property type="entry name" value="PAS"/>
    <property type="match status" value="1"/>
</dbReference>
<evidence type="ECO:0000256" key="1">
    <source>
        <dbReference type="ARBA" id="ARBA00000085"/>
    </source>
</evidence>
<keyword evidence="10" id="KW-1133">Transmembrane helix</keyword>
<dbReference type="EMBL" id="BPFH01000001">
    <property type="protein sequence ID" value="GIT93579.1"/>
    <property type="molecule type" value="Genomic_DNA"/>
</dbReference>
<evidence type="ECO:0000256" key="9">
    <source>
        <dbReference type="ARBA" id="ARBA00022840"/>
    </source>
</evidence>
<dbReference type="Pfam" id="PF02518">
    <property type="entry name" value="HATPase_c"/>
    <property type="match status" value="1"/>
</dbReference>
<evidence type="ECO:0000256" key="7">
    <source>
        <dbReference type="ARBA" id="ARBA00022741"/>
    </source>
</evidence>
<dbReference type="Gene3D" id="3.30.450.20">
    <property type="entry name" value="PAS domain"/>
    <property type="match status" value="1"/>
</dbReference>
<keyword evidence="5" id="KW-0808">Transferase</keyword>
<comment type="caution">
    <text evidence="15">The sequence shown here is derived from an EMBL/GenBank/DDBJ whole genome shotgun (WGS) entry which is preliminary data.</text>
</comment>
<keyword evidence="11" id="KW-0902">Two-component regulatory system</keyword>